<evidence type="ECO:0000313" key="1">
    <source>
        <dbReference type="EMBL" id="CAE0729729.1"/>
    </source>
</evidence>
<dbReference type="EMBL" id="HBIX01034449">
    <property type="protein sequence ID" value="CAE0729729.1"/>
    <property type="molecule type" value="Transcribed_RNA"/>
</dbReference>
<organism evidence="1">
    <name type="scientific">Pseudo-nitzschia australis</name>
    <dbReference type="NCBI Taxonomy" id="44445"/>
    <lineage>
        <taxon>Eukaryota</taxon>
        <taxon>Sar</taxon>
        <taxon>Stramenopiles</taxon>
        <taxon>Ochrophyta</taxon>
        <taxon>Bacillariophyta</taxon>
        <taxon>Bacillariophyceae</taxon>
        <taxon>Bacillariophycidae</taxon>
        <taxon>Bacillariales</taxon>
        <taxon>Bacillariaceae</taxon>
        <taxon>Pseudo-nitzschia</taxon>
    </lineage>
</organism>
<name>A0A7S4AWY7_9STRA</name>
<dbReference type="AlphaFoldDB" id="A0A7S4AWY7"/>
<proteinExistence type="predicted"/>
<sequence length="835" mass="89512">MYANAHAAGRIRSIPDAATDEVLDGAYAGWDAEVYIAPPGDDPFEGIDDDDLIHAHAGVMAATIMAQANQMRVLDSAIVPDRDLVRPTLGGTNKFNEFDVYTPTTLAERYAVINEDGVEEVVVPTSPFFPGLAERPSAAQNAVQLKLEDAECDPYAISLATATVLLQTGIEAGHDVGPVAEILNKAWGLDAAFSPGTVVGLAGTHDYAASFAQDRNTNARRLASWQETSYVRSGQLSMQTTDWGPTLHCDFRRVRVAAESLFATAMAAETSFGNVRPTGSITYHVPSTSLLAANPEFLFFQDAAPELMPKQKRCPAAKRILDRADAVGVLRALWPSTEPVIADTWAASFGTSGGLTRAPVQFLPSPMTAAPLFSASTATLVRKGRSFAKGVGRTVMTTLSARLASMAEGVVDISTVSWMSRFAAVVEIMRLSTSRVDRAEIAALAWRSLAGETARSLEKSMANAHMKELKKALPARLKGSLSARSARIPVYALLLEVGNPKTAVSHTVLRGLRRCFARAATVAKAVTVRERVGWTASSSAEWLIPRLTVVREFWAVQFAALGQVAHVAAPLRADLRWWVDVSAIVNSFRAGVMRGFAVAKGAETVAGHAQNVPIRLKPYHAAAHLRKALSPYLAMTLPPFAASANIAAWAKELVTHTSDYVARQERNIPRVGRVGSVSDHTSHFARGATLLMVDKDLGDWVNTTTALVIDDCEALLAQRAAVMATASTPTSTKQAAAVSVRLAAAVQTMAVAVAKIHTTAATSNFYASIEEEIPEDTWDEFLEAAWDDAHPTHEMAKKQLAAAKVCSTESAAAGISRWILHEFAEEVPESLPTIA</sequence>
<accession>A0A7S4AWY7</accession>
<protein>
    <submittedName>
        <fullName evidence="1">Uncharacterized protein</fullName>
    </submittedName>
</protein>
<reference evidence="1" key="1">
    <citation type="submission" date="2021-01" db="EMBL/GenBank/DDBJ databases">
        <authorList>
            <person name="Corre E."/>
            <person name="Pelletier E."/>
            <person name="Niang G."/>
            <person name="Scheremetjew M."/>
            <person name="Finn R."/>
            <person name="Kale V."/>
            <person name="Holt S."/>
            <person name="Cochrane G."/>
            <person name="Meng A."/>
            <person name="Brown T."/>
            <person name="Cohen L."/>
        </authorList>
    </citation>
    <scope>NUCLEOTIDE SEQUENCE</scope>
    <source>
        <strain evidence="1">10249 10 AB</strain>
    </source>
</reference>
<gene>
    <name evidence="1" type="ORF">PAUS00366_LOCUS22514</name>
</gene>